<evidence type="ECO:0000313" key="5">
    <source>
        <dbReference type="EMBL" id="CAB4742283.1"/>
    </source>
</evidence>
<comment type="similarity">
    <text evidence="1">Belongs to the HpcH/HpaI aldolase family.</text>
</comment>
<dbReference type="EMBL" id="CAEZZF010000002">
    <property type="protein sequence ID" value="CAB4742283.1"/>
    <property type="molecule type" value="Genomic_DNA"/>
</dbReference>
<evidence type="ECO:0000256" key="1">
    <source>
        <dbReference type="ARBA" id="ARBA00005568"/>
    </source>
</evidence>
<dbReference type="InterPro" id="IPR050251">
    <property type="entry name" value="HpcH-HpaI_aldolase"/>
</dbReference>
<dbReference type="InterPro" id="IPR005000">
    <property type="entry name" value="Aldolase/citrate-lyase_domain"/>
</dbReference>
<dbReference type="GO" id="GO:0005737">
    <property type="term" value="C:cytoplasm"/>
    <property type="evidence" value="ECO:0007669"/>
    <property type="project" value="TreeGrafter"/>
</dbReference>
<dbReference type="GO" id="GO:0046872">
    <property type="term" value="F:metal ion binding"/>
    <property type="evidence" value="ECO:0007669"/>
    <property type="project" value="UniProtKB-KW"/>
</dbReference>
<proteinExistence type="inferred from homology"/>
<evidence type="ECO:0000313" key="6">
    <source>
        <dbReference type="EMBL" id="CAB5053993.1"/>
    </source>
</evidence>
<dbReference type="SUPFAM" id="SSF51621">
    <property type="entry name" value="Phosphoenolpyruvate/pyruvate domain"/>
    <property type="match status" value="1"/>
</dbReference>
<keyword evidence="2" id="KW-0479">Metal-binding</keyword>
<evidence type="ECO:0000259" key="4">
    <source>
        <dbReference type="Pfam" id="PF03328"/>
    </source>
</evidence>
<keyword evidence="3" id="KW-0456">Lyase</keyword>
<gene>
    <name evidence="5" type="ORF">UFOPK2837_00074</name>
    <name evidence="6" type="ORF">UFOPK4319_00281</name>
</gene>
<dbReference type="InterPro" id="IPR040442">
    <property type="entry name" value="Pyrv_kinase-like_dom_sf"/>
</dbReference>
<dbReference type="GO" id="GO:0016832">
    <property type="term" value="F:aldehyde-lyase activity"/>
    <property type="evidence" value="ECO:0007669"/>
    <property type="project" value="TreeGrafter"/>
</dbReference>
<dbReference type="Pfam" id="PF03328">
    <property type="entry name" value="HpcH_HpaI"/>
    <property type="match status" value="1"/>
</dbReference>
<feature type="domain" description="HpcH/HpaI aldolase/citrate lyase" evidence="4">
    <location>
        <begin position="33"/>
        <end position="209"/>
    </location>
</feature>
<dbReference type="AlphaFoldDB" id="A0A6J6T5U9"/>
<protein>
    <submittedName>
        <fullName evidence="5">Unannotated protein</fullName>
    </submittedName>
</protein>
<dbReference type="InterPro" id="IPR015813">
    <property type="entry name" value="Pyrv/PenolPyrv_kinase-like_dom"/>
</dbReference>
<accession>A0A6J6T5U9</accession>
<evidence type="ECO:0000256" key="3">
    <source>
        <dbReference type="ARBA" id="ARBA00023239"/>
    </source>
</evidence>
<sequence>MNTHSQKIRNFRHKSQEGTVRGVRVIYGDRASVDLIAQSQMDFIYLDQQHGTITTRDIYEITAMVAPYDLAVLVRTPDNGATSIGLALDAGAHGVLAPEIESASQARELVASTRFPPAGARSWGGFAAGQSGYSSQKDFVDPICWALIESKSALDEVEKIVQVEGVDGIYVGRFDLALSMSISPDNIATDTLLIAQIHTILQQAKAAGLPAGTSGDFSTLADQGFRILTVRSELELLSVGLQKYLKD</sequence>
<dbReference type="EMBL" id="CAFBQN010000009">
    <property type="protein sequence ID" value="CAB5053993.1"/>
    <property type="molecule type" value="Genomic_DNA"/>
</dbReference>
<evidence type="ECO:0000256" key="2">
    <source>
        <dbReference type="ARBA" id="ARBA00022723"/>
    </source>
</evidence>
<dbReference type="Gene3D" id="3.20.20.60">
    <property type="entry name" value="Phosphoenolpyruvate-binding domains"/>
    <property type="match status" value="1"/>
</dbReference>
<organism evidence="5">
    <name type="scientific">freshwater metagenome</name>
    <dbReference type="NCBI Taxonomy" id="449393"/>
    <lineage>
        <taxon>unclassified sequences</taxon>
        <taxon>metagenomes</taxon>
        <taxon>ecological metagenomes</taxon>
    </lineage>
</organism>
<dbReference type="PANTHER" id="PTHR30502:SF0">
    <property type="entry name" value="PHOSPHOENOLPYRUVATE CARBOXYLASE FAMILY PROTEIN"/>
    <property type="match status" value="1"/>
</dbReference>
<dbReference type="PANTHER" id="PTHR30502">
    <property type="entry name" value="2-KETO-3-DEOXY-L-RHAMNONATE ALDOLASE"/>
    <property type="match status" value="1"/>
</dbReference>
<name>A0A6J6T5U9_9ZZZZ</name>
<reference evidence="5" key="1">
    <citation type="submission" date="2020-05" db="EMBL/GenBank/DDBJ databases">
        <authorList>
            <person name="Chiriac C."/>
            <person name="Salcher M."/>
            <person name="Ghai R."/>
            <person name="Kavagutti S V."/>
        </authorList>
    </citation>
    <scope>NUCLEOTIDE SEQUENCE</scope>
</reference>